<proteinExistence type="predicted"/>
<feature type="compositionally biased region" description="Pro residues" evidence="1">
    <location>
        <begin position="1276"/>
        <end position="1289"/>
    </location>
</feature>
<gene>
    <name evidence="2" type="ORF">Mal4_37920</name>
</gene>
<evidence type="ECO:0000256" key="1">
    <source>
        <dbReference type="SAM" id="MobiDB-lite"/>
    </source>
</evidence>
<accession>A0A517ZAD0</accession>
<dbReference type="KEGG" id="mri:Mal4_37920"/>
<feature type="region of interest" description="Disordered" evidence="1">
    <location>
        <begin position="1235"/>
        <end position="1289"/>
    </location>
</feature>
<dbReference type="OrthoDB" id="212007at2"/>
<feature type="compositionally biased region" description="Basic and acidic residues" evidence="1">
    <location>
        <begin position="1235"/>
        <end position="1248"/>
    </location>
</feature>
<protein>
    <submittedName>
        <fullName evidence="2">Uncharacterized protein</fullName>
    </submittedName>
</protein>
<name>A0A517ZAD0_9PLAN</name>
<reference evidence="2 3" key="1">
    <citation type="submission" date="2019-02" db="EMBL/GenBank/DDBJ databases">
        <title>Deep-cultivation of Planctomycetes and their phenomic and genomic characterization uncovers novel biology.</title>
        <authorList>
            <person name="Wiegand S."/>
            <person name="Jogler M."/>
            <person name="Boedeker C."/>
            <person name="Pinto D."/>
            <person name="Vollmers J."/>
            <person name="Rivas-Marin E."/>
            <person name="Kohn T."/>
            <person name="Peeters S.H."/>
            <person name="Heuer A."/>
            <person name="Rast P."/>
            <person name="Oberbeckmann S."/>
            <person name="Bunk B."/>
            <person name="Jeske O."/>
            <person name="Meyerdierks A."/>
            <person name="Storesund J.E."/>
            <person name="Kallscheuer N."/>
            <person name="Luecker S."/>
            <person name="Lage O.M."/>
            <person name="Pohl T."/>
            <person name="Merkel B.J."/>
            <person name="Hornburger P."/>
            <person name="Mueller R.-W."/>
            <person name="Bruemmer F."/>
            <person name="Labrenz M."/>
            <person name="Spormann A.M."/>
            <person name="Op den Camp H."/>
            <person name="Overmann J."/>
            <person name="Amann R."/>
            <person name="Jetten M.S.M."/>
            <person name="Mascher T."/>
            <person name="Medema M.H."/>
            <person name="Devos D.P."/>
            <person name="Kaster A.-K."/>
            <person name="Ovreas L."/>
            <person name="Rohde M."/>
            <person name="Galperin M.Y."/>
            <person name="Jogler C."/>
        </authorList>
    </citation>
    <scope>NUCLEOTIDE SEQUENCE [LARGE SCALE GENOMIC DNA]</scope>
    <source>
        <strain evidence="2 3">Mal4</strain>
    </source>
</reference>
<keyword evidence="3" id="KW-1185">Reference proteome</keyword>
<sequence>MRVKHRATTWVVVATLTVQSLLPTGLCAEDWSFGFTETTTVEELARRIDRLERHIEEYGTVVAKSPDVWGEARLTKYRRDYEDVISEELRTFELTLNASISRSDQAFLANAFALQAAVGGGGGSSAAGSVTETEVAVAADDPAPAPADPQIPIPPAATAPTPVGGGSNVIVRSASSRVVGGLGFGKAGEAGIALEPTIGLDQLSRYLNHLNELRRISDGDDKADAPGYALHLVRLPISVLPGKDTREGYGAEVNVIARPHLHDELLPNTFRGLVINDLADQLSFPLTKIVDASNAATLVKTLQEYSKLAPALEVNRATLAHLTEQKGHLLLARAQARARAAAIAARQFKVIELTTGHMRAALEKGRKASAGPLQGQPENFSDRFLRALEAELLEDAGLLPEREFAIEHEQSKEPERGNRLDALHQINVDISPELQGLLSDEAFQPAESKDDAADASAAPTMMSLPELRDSVRNKLRAERQHREDWQAKETASDIAIEDVDAQIAAIDSQIADVTGALSSVEKQLAESQVSVAPSRRARQAFCLSHAFSIYGHEPVGDIASLLLKLKSNRSNATSVLILDAYKLLGEELECAYEFLNANAHLWTHCHPQLAEAVRRMDVQTLCTLRKSFLAEATSGTYRSHTIALAWAILVESALLNERLKQDIRDLAAAKNAYTLNVDTLDWMQFCGPNPSPEARMLFNEYVRVRWPIHVLTIDPITQDQNVADQFSLRREMQLALSLAFASGRIGAQNFLQTARRLELDMETIALNRTVVGFSHGGDTFGWRFYPRVQSPPNVGHFTAFTKDMLFGRTRDYDLRKRRIEPGIRECTAIVIMPSFVPYVVFDVRTNWFRLDNPMKRKLDVKDGVELSRDITEMRQLALACAEDAHLYRPDEVYRLQRSVEQLERRLPLQSLFAQMPFENSLGGFEFFNSGVPDLAPELRGFYGEPGILVGGDGTKKSTSIFLVGNHFSVHETKVIVGNVPLGENQVELISRQVMRVTVPDNAQARDDFVDVHVATPYGVSNHIDVPAVSTAPAAAAVEEAIKKAIAAKHPVTFKWAKETLKGCIQFGPDREVSVICIDEPPVLTRAASVPPKLLPTMFEFAGYVYVRPKGGDFVQLKRGNSPSAVGPMVLRFPDKGNYSFAPAGALPCADAMTQLLKCALPGSLRPSMNVDAIQIRGFVRGATDTPDGLPIVPIENYLTIEVTACSDCCPPAVVCPPPPGEAERAPLPAEDLKLEGQENHGNESEGETRGGTSYRLPAPGMQPQWSAVPSRIAAPAPAPSRLVPPPRLR</sequence>
<dbReference type="EMBL" id="CP036275">
    <property type="protein sequence ID" value="QDU39447.1"/>
    <property type="molecule type" value="Genomic_DNA"/>
</dbReference>
<evidence type="ECO:0000313" key="3">
    <source>
        <dbReference type="Proteomes" id="UP000320496"/>
    </source>
</evidence>
<dbReference type="Proteomes" id="UP000320496">
    <property type="component" value="Chromosome"/>
</dbReference>
<evidence type="ECO:0000313" key="2">
    <source>
        <dbReference type="EMBL" id="QDU39447.1"/>
    </source>
</evidence>
<organism evidence="2 3">
    <name type="scientific">Maioricimonas rarisocia</name>
    <dbReference type="NCBI Taxonomy" id="2528026"/>
    <lineage>
        <taxon>Bacteria</taxon>
        <taxon>Pseudomonadati</taxon>
        <taxon>Planctomycetota</taxon>
        <taxon>Planctomycetia</taxon>
        <taxon>Planctomycetales</taxon>
        <taxon>Planctomycetaceae</taxon>
        <taxon>Maioricimonas</taxon>
    </lineage>
</organism>
<dbReference type="RefSeq" id="WP_145370628.1">
    <property type="nucleotide sequence ID" value="NZ_CP036275.1"/>
</dbReference>